<evidence type="ECO:0000313" key="10">
    <source>
        <dbReference type="RefSeq" id="XP_032835258.1"/>
    </source>
</evidence>
<proteinExistence type="predicted"/>
<feature type="region of interest" description="Disordered" evidence="6">
    <location>
        <begin position="181"/>
        <end position="204"/>
    </location>
</feature>
<evidence type="ECO:0000256" key="4">
    <source>
        <dbReference type="PROSITE-ProRule" id="PRU00024"/>
    </source>
</evidence>
<dbReference type="Proteomes" id="UP001318040">
    <property type="component" value="Chromosome 72"/>
</dbReference>
<keyword evidence="2 4" id="KW-0863">Zinc-finger</keyword>
<dbReference type="InterPro" id="IPR013083">
    <property type="entry name" value="Znf_RING/FYVE/PHD"/>
</dbReference>
<dbReference type="AlphaFoldDB" id="A0AAJ7UF28"/>
<feature type="coiled-coil region" evidence="5">
    <location>
        <begin position="248"/>
        <end position="289"/>
    </location>
</feature>
<keyword evidence="9" id="KW-1185">Reference proteome</keyword>
<dbReference type="SUPFAM" id="SSF57850">
    <property type="entry name" value="RING/U-box"/>
    <property type="match status" value="1"/>
</dbReference>
<dbReference type="Gene3D" id="3.30.160.60">
    <property type="entry name" value="Classic Zinc Finger"/>
    <property type="match status" value="1"/>
</dbReference>
<dbReference type="Pfam" id="PF25600">
    <property type="entry name" value="TRIM_CC"/>
    <property type="match status" value="1"/>
</dbReference>
<dbReference type="PROSITE" id="PS50119">
    <property type="entry name" value="ZF_BBOX"/>
    <property type="match status" value="1"/>
</dbReference>
<evidence type="ECO:0000259" key="7">
    <source>
        <dbReference type="PROSITE" id="PS50089"/>
    </source>
</evidence>
<keyword evidence="1" id="KW-0479">Metal-binding</keyword>
<keyword evidence="3" id="KW-0862">Zinc</keyword>
<feature type="domain" description="RING-type" evidence="7">
    <location>
        <begin position="17"/>
        <end position="57"/>
    </location>
</feature>
<dbReference type="Pfam" id="PF00643">
    <property type="entry name" value="zf-B_box"/>
    <property type="match status" value="1"/>
</dbReference>
<organism evidence="9 10">
    <name type="scientific">Petromyzon marinus</name>
    <name type="common">Sea lamprey</name>
    <dbReference type="NCBI Taxonomy" id="7757"/>
    <lineage>
        <taxon>Eukaryota</taxon>
        <taxon>Metazoa</taxon>
        <taxon>Chordata</taxon>
        <taxon>Craniata</taxon>
        <taxon>Vertebrata</taxon>
        <taxon>Cyclostomata</taxon>
        <taxon>Hyperoartia</taxon>
        <taxon>Petromyzontiformes</taxon>
        <taxon>Petromyzontidae</taxon>
        <taxon>Petromyzon</taxon>
    </lineage>
</organism>
<dbReference type="InterPro" id="IPR058030">
    <property type="entry name" value="TRIM8/14/16/25/29/45/65_CC"/>
</dbReference>
<dbReference type="Gene3D" id="3.30.40.10">
    <property type="entry name" value="Zinc/RING finger domain, C3HC4 (zinc finger)"/>
    <property type="match status" value="1"/>
</dbReference>
<name>A0AAJ7UF28_PETMA</name>
<evidence type="ECO:0000256" key="5">
    <source>
        <dbReference type="SAM" id="Coils"/>
    </source>
</evidence>
<evidence type="ECO:0000256" key="2">
    <source>
        <dbReference type="ARBA" id="ARBA00022771"/>
    </source>
</evidence>
<dbReference type="SMART" id="SM00336">
    <property type="entry name" value="BBOX"/>
    <property type="match status" value="2"/>
</dbReference>
<evidence type="ECO:0000259" key="8">
    <source>
        <dbReference type="PROSITE" id="PS50119"/>
    </source>
</evidence>
<accession>A0AAJ7UF28</accession>
<dbReference type="Gene3D" id="4.10.830.40">
    <property type="match status" value="1"/>
</dbReference>
<dbReference type="PANTHER" id="PTHR25465:SF14">
    <property type="entry name" value="E3 UBIQUITIN-PROTEIN LIGASE TRIM65"/>
    <property type="match status" value="1"/>
</dbReference>
<dbReference type="Pfam" id="PF15227">
    <property type="entry name" value="zf-C3HC4_4"/>
    <property type="match status" value="1"/>
</dbReference>
<evidence type="ECO:0000256" key="6">
    <source>
        <dbReference type="SAM" id="MobiDB-lite"/>
    </source>
</evidence>
<protein>
    <submittedName>
        <fullName evidence="10">E3 ubiquitin-protein ligase TRIM47-like</fullName>
    </submittedName>
</protein>
<dbReference type="RefSeq" id="XP_032835258.1">
    <property type="nucleotide sequence ID" value="XM_032979367.1"/>
</dbReference>
<dbReference type="GO" id="GO:0008270">
    <property type="term" value="F:zinc ion binding"/>
    <property type="evidence" value="ECO:0007669"/>
    <property type="project" value="UniProtKB-KW"/>
</dbReference>
<dbReference type="InterPro" id="IPR000315">
    <property type="entry name" value="Znf_B-box"/>
</dbReference>
<dbReference type="SUPFAM" id="SSF57845">
    <property type="entry name" value="B-box zinc-binding domain"/>
    <property type="match status" value="1"/>
</dbReference>
<evidence type="ECO:0000256" key="1">
    <source>
        <dbReference type="ARBA" id="ARBA00022723"/>
    </source>
</evidence>
<keyword evidence="5" id="KW-0175">Coiled coil</keyword>
<dbReference type="InterPro" id="IPR001841">
    <property type="entry name" value="Znf_RING"/>
</dbReference>
<reference evidence="10" key="1">
    <citation type="submission" date="2025-08" db="UniProtKB">
        <authorList>
            <consortium name="RefSeq"/>
        </authorList>
    </citation>
    <scope>IDENTIFICATION</scope>
    <source>
        <tissue evidence="10">Sperm</tissue>
    </source>
</reference>
<evidence type="ECO:0000256" key="3">
    <source>
        <dbReference type="ARBA" id="ARBA00022833"/>
    </source>
</evidence>
<dbReference type="CDD" id="cd19769">
    <property type="entry name" value="Bbox2_TRIM16-like"/>
    <property type="match status" value="1"/>
</dbReference>
<sequence length="369" mass="41209">MASAALSGDEARRELTCPICLDAFRCPCTLSCGHSFCLECLEGAWDAAESFSCPQCRVTFPQRPKLSKNFTLANLVEQRSAADELATVVLCDFCNDGTTAASKTCLRCDMSYCVTHVKPHQENPKFRGHILVDPDTNPEDRKCKKHRKELEFYCRQDKSLVCTTCTIAGDHKGHDVATLEDEHKTREKQVGEETRAVEEKRREAEESVRRMEAARRDVQGSVTDEKASISVRFASARAALDAEEKAALEQLEQKGRKLLSQIEKKIARYQREISELQAAATRLQALVQERDSLAFLQVSDESPVSLLAQSPLTSSSRGRLLNESLHPLGLRTHLHSWTRIAAPVAAILKASSYFLSEINYLSRPLTDSH</sequence>
<dbReference type="SMART" id="SM00184">
    <property type="entry name" value="RING"/>
    <property type="match status" value="1"/>
</dbReference>
<dbReference type="InterPro" id="IPR017907">
    <property type="entry name" value="Znf_RING_CS"/>
</dbReference>
<dbReference type="PROSITE" id="PS00518">
    <property type="entry name" value="ZF_RING_1"/>
    <property type="match status" value="1"/>
</dbReference>
<dbReference type="PANTHER" id="PTHR25465">
    <property type="entry name" value="B-BOX DOMAIN CONTAINING"/>
    <property type="match status" value="1"/>
</dbReference>
<dbReference type="KEGG" id="pmrn:116957296"/>
<evidence type="ECO:0000313" key="9">
    <source>
        <dbReference type="Proteomes" id="UP001318040"/>
    </source>
</evidence>
<dbReference type="PROSITE" id="PS50089">
    <property type="entry name" value="ZF_RING_2"/>
    <property type="match status" value="1"/>
</dbReference>
<dbReference type="InterPro" id="IPR051051">
    <property type="entry name" value="E3_ubiq-ligase_TRIM/RNF"/>
</dbReference>
<feature type="domain" description="B box-type" evidence="8">
    <location>
        <begin position="138"/>
        <end position="179"/>
    </location>
</feature>
<gene>
    <name evidence="10" type="primary">LOC116957296</name>
</gene>